<dbReference type="GeneID" id="64702862"/>
<feature type="transmembrane region" description="Helical" evidence="1">
    <location>
        <begin position="79"/>
        <end position="99"/>
    </location>
</feature>
<dbReference type="RefSeq" id="XP_041289542.1">
    <property type="nucleotide sequence ID" value="XM_041440603.1"/>
</dbReference>
<evidence type="ECO:0000256" key="1">
    <source>
        <dbReference type="SAM" id="Phobius"/>
    </source>
</evidence>
<accession>A0A9P7JR07</accession>
<dbReference type="EMBL" id="JABBWM010000054">
    <property type="protein sequence ID" value="KAG2100437.1"/>
    <property type="molecule type" value="Genomic_DNA"/>
</dbReference>
<reference evidence="2" key="1">
    <citation type="journal article" date="2020" name="New Phytol.">
        <title>Comparative genomics reveals dynamic genome evolution in host specialist ectomycorrhizal fungi.</title>
        <authorList>
            <person name="Lofgren L.A."/>
            <person name="Nguyen N.H."/>
            <person name="Vilgalys R."/>
            <person name="Ruytinx J."/>
            <person name="Liao H.L."/>
            <person name="Branco S."/>
            <person name="Kuo A."/>
            <person name="LaButti K."/>
            <person name="Lipzen A."/>
            <person name="Andreopoulos W."/>
            <person name="Pangilinan J."/>
            <person name="Riley R."/>
            <person name="Hundley H."/>
            <person name="Na H."/>
            <person name="Barry K."/>
            <person name="Grigoriev I.V."/>
            <person name="Stajich J.E."/>
            <person name="Kennedy P.G."/>
        </authorList>
    </citation>
    <scope>NUCLEOTIDE SEQUENCE</scope>
    <source>
        <strain evidence="2">FC423</strain>
    </source>
</reference>
<name>A0A9P7JR07_9AGAM</name>
<dbReference type="Proteomes" id="UP000823399">
    <property type="component" value="Unassembled WGS sequence"/>
</dbReference>
<organism evidence="2 3">
    <name type="scientific">Suillus discolor</name>
    <dbReference type="NCBI Taxonomy" id="1912936"/>
    <lineage>
        <taxon>Eukaryota</taxon>
        <taxon>Fungi</taxon>
        <taxon>Dikarya</taxon>
        <taxon>Basidiomycota</taxon>
        <taxon>Agaricomycotina</taxon>
        <taxon>Agaricomycetes</taxon>
        <taxon>Agaricomycetidae</taxon>
        <taxon>Boletales</taxon>
        <taxon>Suillineae</taxon>
        <taxon>Suillaceae</taxon>
        <taxon>Suillus</taxon>
    </lineage>
</organism>
<gene>
    <name evidence="2" type="ORF">F5147DRAFT_762893</name>
</gene>
<comment type="caution">
    <text evidence="2">The sequence shown here is derived from an EMBL/GenBank/DDBJ whole genome shotgun (WGS) entry which is preliminary data.</text>
</comment>
<evidence type="ECO:0000313" key="3">
    <source>
        <dbReference type="Proteomes" id="UP000823399"/>
    </source>
</evidence>
<protein>
    <submittedName>
        <fullName evidence="2">Uncharacterized protein</fullName>
    </submittedName>
</protein>
<keyword evidence="1" id="KW-1133">Transmembrane helix</keyword>
<dbReference type="AlphaFoldDB" id="A0A9P7JR07"/>
<proteinExistence type="predicted"/>
<keyword evidence="1" id="KW-0812">Transmembrane</keyword>
<sequence length="104" mass="11557">MWQMPKDPFKLAQNGDRDKIVIADQRCLRNQVHLHICSSDTHPDQFHLSSHSQQGDCSGHSIGIPLVQMWMKGDLGGRMVTMAFVLIASYTIIQCLGHGNGIEG</sequence>
<keyword evidence="1" id="KW-0472">Membrane</keyword>
<keyword evidence="3" id="KW-1185">Reference proteome</keyword>
<evidence type="ECO:0000313" key="2">
    <source>
        <dbReference type="EMBL" id="KAG2100437.1"/>
    </source>
</evidence>